<dbReference type="Proteomes" id="UP001597183">
    <property type="component" value="Unassembled WGS sequence"/>
</dbReference>
<sequence>MGSARGASWWLGGLLAVVMAGLSGYAVFGSWRQTGIVQDLADDSADTDAYQDTAYLMSWELALLQASLREPDGEERRQLPDVHEQTQRAMEHMASVDGEHQRLAAALVQAHSGMKPDIAGYLRSLDLGDGETAEATLEKTIEPATTSIMTAVLAEREHHLADHAAKQATGLRDSQRLLWGSGLAFLLSVTVLVLFGHATRSHRRQIEATAATDALTGLPNRNGFTGRVHAALTEIAGHRRRRRRSARGRVTVLVVNLDGFRDVNEQLGHHAGDLLLTHVSRRLQAAIREHDVVARLGGDEFAVLLRDTDPTVGEDIAARLTGAFDDPFTIDDLTVDLEVSIGAATAGPGDDVPTVLRHADTAMNHAKQQRSGFQRYAPGRAADDTTARLTLLGDLRRALDNGDEISLHYQPKIAVETGELAGVEALARWTHPTKGPVSPGEFIPVLEATTLIHRFTHQVLMQALTQARAWLDEGHPVRVAVNLSTRSLLDTTFPDRLATLLDQAGVPGDQLCIEVTEHSVMNDPDTAIATLKRIRDLGVKTSIDDYGTGYSSMTYLRLLPLDELKIDRSFVKDMAADHSSRALVASTVELGHTLGLTVVAEGIEDAATLTALHEIGCDLAQGYHLARPMPADALTRHLRTATMSRTDTPFAIARHAG</sequence>
<dbReference type="SMART" id="SM00052">
    <property type="entry name" value="EAL"/>
    <property type="match status" value="1"/>
</dbReference>
<dbReference type="Gene3D" id="3.20.20.450">
    <property type="entry name" value="EAL domain"/>
    <property type="match status" value="1"/>
</dbReference>
<dbReference type="RefSeq" id="WP_317795758.1">
    <property type="nucleotide sequence ID" value="NZ_AP028461.1"/>
</dbReference>
<keyword evidence="1" id="KW-1133">Transmembrane helix</keyword>
<feature type="domain" description="GGDEF" evidence="3">
    <location>
        <begin position="248"/>
        <end position="381"/>
    </location>
</feature>
<dbReference type="PROSITE" id="PS50883">
    <property type="entry name" value="EAL"/>
    <property type="match status" value="1"/>
</dbReference>
<evidence type="ECO:0000259" key="3">
    <source>
        <dbReference type="PROSITE" id="PS50887"/>
    </source>
</evidence>
<reference evidence="5" key="1">
    <citation type="journal article" date="2019" name="Int. J. Syst. Evol. Microbiol.">
        <title>The Global Catalogue of Microorganisms (GCM) 10K type strain sequencing project: providing services to taxonomists for standard genome sequencing and annotation.</title>
        <authorList>
            <consortium name="The Broad Institute Genomics Platform"/>
            <consortium name="The Broad Institute Genome Sequencing Center for Infectious Disease"/>
            <person name="Wu L."/>
            <person name="Ma J."/>
        </authorList>
    </citation>
    <scope>NUCLEOTIDE SEQUENCE [LARGE SCALE GENOMIC DNA]</scope>
    <source>
        <strain evidence="5">CCM 7526</strain>
    </source>
</reference>
<evidence type="ECO:0000259" key="2">
    <source>
        <dbReference type="PROSITE" id="PS50883"/>
    </source>
</evidence>
<feature type="domain" description="EAL" evidence="2">
    <location>
        <begin position="388"/>
        <end position="642"/>
    </location>
</feature>
<dbReference type="SUPFAM" id="SSF141868">
    <property type="entry name" value="EAL domain-like"/>
    <property type="match status" value="1"/>
</dbReference>
<dbReference type="Pfam" id="PF00990">
    <property type="entry name" value="GGDEF"/>
    <property type="match status" value="1"/>
</dbReference>
<dbReference type="InterPro" id="IPR043128">
    <property type="entry name" value="Rev_trsase/Diguanyl_cyclase"/>
</dbReference>
<gene>
    <name evidence="4" type="ORF">ACFQ5G_54370</name>
</gene>
<dbReference type="InterPro" id="IPR001633">
    <property type="entry name" value="EAL_dom"/>
</dbReference>
<feature type="transmembrane region" description="Helical" evidence="1">
    <location>
        <begin position="177"/>
        <end position="198"/>
    </location>
</feature>
<name>A0ABW4AVU2_9ACTN</name>
<dbReference type="SMART" id="SM00267">
    <property type="entry name" value="GGDEF"/>
    <property type="match status" value="1"/>
</dbReference>
<evidence type="ECO:0000313" key="5">
    <source>
        <dbReference type="Proteomes" id="UP001597183"/>
    </source>
</evidence>
<dbReference type="InterPro" id="IPR000160">
    <property type="entry name" value="GGDEF_dom"/>
</dbReference>
<organism evidence="4 5">
    <name type="scientific">Actinoplanes sichuanensis</name>
    <dbReference type="NCBI Taxonomy" id="512349"/>
    <lineage>
        <taxon>Bacteria</taxon>
        <taxon>Bacillati</taxon>
        <taxon>Actinomycetota</taxon>
        <taxon>Actinomycetes</taxon>
        <taxon>Micromonosporales</taxon>
        <taxon>Micromonosporaceae</taxon>
        <taxon>Actinoplanes</taxon>
    </lineage>
</organism>
<dbReference type="InterPro" id="IPR050706">
    <property type="entry name" value="Cyclic-di-GMP_PDE-like"/>
</dbReference>
<evidence type="ECO:0000313" key="4">
    <source>
        <dbReference type="EMBL" id="MFD1374375.1"/>
    </source>
</evidence>
<keyword evidence="1" id="KW-0472">Membrane</keyword>
<proteinExistence type="predicted"/>
<dbReference type="InterPro" id="IPR035919">
    <property type="entry name" value="EAL_sf"/>
</dbReference>
<keyword evidence="5" id="KW-1185">Reference proteome</keyword>
<feature type="transmembrane region" description="Helical" evidence="1">
    <location>
        <begin position="6"/>
        <end position="28"/>
    </location>
</feature>
<dbReference type="CDD" id="cd01948">
    <property type="entry name" value="EAL"/>
    <property type="match status" value="1"/>
</dbReference>
<dbReference type="PANTHER" id="PTHR33121:SF70">
    <property type="entry name" value="SIGNALING PROTEIN YKOW"/>
    <property type="match status" value="1"/>
</dbReference>
<dbReference type="PANTHER" id="PTHR33121">
    <property type="entry name" value="CYCLIC DI-GMP PHOSPHODIESTERASE PDEF"/>
    <property type="match status" value="1"/>
</dbReference>
<comment type="caution">
    <text evidence="4">The sequence shown here is derived from an EMBL/GenBank/DDBJ whole genome shotgun (WGS) entry which is preliminary data.</text>
</comment>
<evidence type="ECO:0000256" key="1">
    <source>
        <dbReference type="SAM" id="Phobius"/>
    </source>
</evidence>
<dbReference type="Gene3D" id="3.30.70.270">
    <property type="match status" value="1"/>
</dbReference>
<accession>A0ABW4AVU2</accession>
<dbReference type="Pfam" id="PF00563">
    <property type="entry name" value="EAL"/>
    <property type="match status" value="1"/>
</dbReference>
<protein>
    <submittedName>
        <fullName evidence="4">Bifunctional diguanylate cyclase/phosphodiesterase</fullName>
    </submittedName>
</protein>
<dbReference type="EMBL" id="JBHTMK010000082">
    <property type="protein sequence ID" value="MFD1374375.1"/>
    <property type="molecule type" value="Genomic_DNA"/>
</dbReference>
<dbReference type="CDD" id="cd01949">
    <property type="entry name" value="GGDEF"/>
    <property type="match status" value="1"/>
</dbReference>
<dbReference type="InterPro" id="IPR029787">
    <property type="entry name" value="Nucleotide_cyclase"/>
</dbReference>
<dbReference type="PROSITE" id="PS50887">
    <property type="entry name" value="GGDEF"/>
    <property type="match status" value="1"/>
</dbReference>
<dbReference type="NCBIfam" id="TIGR00254">
    <property type="entry name" value="GGDEF"/>
    <property type="match status" value="1"/>
</dbReference>
<keyword evidence="1" id="KW-0812">Transmembrane</keyword>
<dbReference type="SUPFAM" id="SSF55073">
    <property type="entry name" value="Nucleotide cyclase"/>
    <property type="match status" value="1"/>
</dbReference>